<sequence>MTYNSTNSFAINILTKYNATNFIITSFTRLSQSNIDSYKASRSTQLISLNQNTIITKLFISITTKLSYHHSNHQSYLK</sequence>
<feature type="non-terminal residue" evidence="1">
    <location>
        <position position="78"/>
    </location>
</feature>
<evidence type="ECO:0000313" key="1">
    <source>
        <dbReference type="EMBL" id="BAT92903.1"/>
    </source>
</evidence>
<gene>
    <name evidence="1" type="primary">Vigan.07G176800</name>
    <name evidence="1" type="ORF">VIGAN_07176800</name>
</gene>
<dbReference type="EMBL" id="AP015040">
    <property type="protein sequence ID" value="BAT92903.1"/>
    <property type="molecule type" value="Genomic_DNA"/>
</dbReference>
<dbReference type="AlphaFoldDB" id="A0A0S3SJA6"/>
<protein>
    <submittedName>
        <fullName evidence="1">Uncharacterized protein</fullName>
    </submittedName>
</protein>
<keyword evidence="2" id="KW-1185">Reference proteome</keyword>
<proteinExistence type="predicted"/>
<name>A0A0S3SJA6_PHAAN</name>
<reference evidence="1 2" key="1">
    <citation type="journal article" date="2015" name="Sci. Rep.">
        <title>The power of single molecule real-time sequencing technology in the de novo assembly of a eukaryotic genome.</title>
        <authorList>
            <person name="Sakai H."/>
            <person name="Naito K."/>
            <person name="Ogiso-Tanaka E."/>
            <person name="Takahashi Y."/>
            <person name="Iseki K."/>
            <person name="Muto C."/>
            <person name="Satou K."/>
            <person name="Teruya K."/>
            <person name="Shiroma A."/>
            <person name="Shimoji M."/>
            <person name="Hirano T."/>
            <person name="Itoh T."/>
            <person name="Kaga A."/>
            <person name="Tomooka N."/>
        </authorList>
    </citation>
    <scope>NUCLEOTIDE SEQUENCE [LARGE SCALE GENOMIC DNA]</scope>
    <source>
        <strain evidence="2">cv. Shumari</strain>
    </source>
</reference>
<dbReference type="Proteomes" id="UP000291084">
    <property type="component" value="Chromosome 7"/>
</dbReference>
<accession>A0A0S3SJA6</accession>
<evidence type="ECO:0000313" key="2">
    <source>
        <dbReference type="Proteomes" id="UP000291084"/>
    </source>
</evidence>
<organism evidence="1 2">
    <name type="scientific">Vigna angularis var. angularis</name>
    <dbReference type="NCBI Taxonomy" id="157739"/>
    <lineage>
        <taxon>Eukaryota</taxon>
        <taxon>Viridiplantae</taxon>
        <taxon>Streptophyta</taxon>
        <taxon>Embryophyta</taxon>
        <taxon>Tracheophyta</taxon>
        <taxon>Spermatophyta</taxon>
        <taxon>Magnoliopsida</taxon>
        <taxon>eudicotyledons</taxon>
        <taxon>Gunneridae</taxon>
        <taxon>Pentapetalae</taxon>
        <taxon>rosids</taxon>
        <taxon>fabids</taxon>
        <taxon>Fabales</taxon>
        <taxon>Fabaceae</taxon>
        <taxon>Papilionoideae</taxon>
        <taxon>50 kb inversion clade</taxon>
        <taxon>NPAAA clade</taxon>
        <taxon>indigoferoid/millettioid clade</taxon>
        <taxon>Phaseoleae</taxon>
        <taxon>Vigna</taxon>
    </lineage>
</organism>